<dbReference type="GO" id="GO:0032050">
    <property type="term" value="F:clathrin heavy chain binding"/>
    <property type="evidence" value="ECO:0007669"/>
    <property type="project" value="TreeGrafter"/>
</dbReference>
<reference evidence="3 5" key="1">
    <citation type="journal article" date="2012" name="Nature">
        <title>Algal genomes reveal evolutionary mosaicism and the fate of nucleomorphs.</title>
        <authorList>
            <consortium name="DOE Joint Genome Institute"/>
            <person name="Curtis B.A."/>
            <person name="Tanifuji G."/>
            <person name="Burki F."/>
            <person name="Gruber A."/>
            <person name="Irimia M."/>
            <person name="Maruyama S."/>
            <person name="Arias M.C."/>
            <person name="Ball S.G."/>
            <person name="Gile G.H."/>
            <person name="Hirakawa Y."/>
            <person name="Hopkins J.F."/>
            <person name="Kuo A."/>
            <person name="Rensing S.A."/>
            <person name="Schmutz J."/>
            <person name="Symeonidi A."/>
            <person name="Elias M."/>
            <person name="Eveleigh R.J."/>
            <person name="Herman E.K."/>
            <person name="Klute M.J."/>
            <person name="Nakayama T."/>
            <person name="Obornik M."/>
            <person name="Reyes-Prieto A."/>
            <person name="Armbrust E.V."/>
            <person name="Aves S.J."/>
            <person name="Beiko R.G."/>
            <person name="Coutinho P."/>
            <person name="Dacks J.B."/>
            <person name="Durnford D.G."/>
            <person name="Fast N.M."/>
            <person name="Green B.R."/>
            <person name="Grisdale C.J."/>
            <person name="Hempel F."/>
            <person name="Henrissat B."/>
            <person name="Hoppner M.P."/>
            <person name="Ishida K."/>
            <person name="Kim E."/>
            <person name="Koreny L."/>
            <person name="Kroth P.G."/>
            <person name="Liu Y."/>
            <person name="Malik S.B."/>
            <person name="Maier U.G."/>
            <person name="McRose D."/>
            <person name="Mock T."/>
            <person name="Neilson J.A."/>
            <person name="Onodera N.T."/>
            <person name="Poole A.M."/>
            <person name="Pritham E.J."/>
            <person name="Richards T.A."/>
            <person name="Rocap G."/>
            <person name="Roy S.W."/>
            <person name="Sarai C."/>
            <person name="Schaack S."/>
            <person name="Shirato S."/>
            <person name="Slamovits C.H."/>
            <person name="Spencer D.F."/>
            <person name="Suzuki S."/>
            <person name="Worden A.Z."/>
            <person name="Zauner S."/>
            <person name="Barry K."/>
            <person name="Bell C."/>
            <person name="Bharti A.K."/>
            <person name="Crow J.A."/>
            <person name="Grimwood J."/>
            <person name="Kramer R."/>
            <person name="Lindquist E."/>
            <person name="Lucas S."/>
            <person name="Salamov A."/>
            <person name="McFadden G.I."/>
            <person name="Lane C.E."/>
            <person name="Keeling P.J."/>
            <person name="Gray M.W."/>
            <person name="Grigoriev I.V."/>
            <person name="Archibald J.M."/>
        </authorList>
    </citation>
    <scope>NUCLEOTIDE SEQUENCE</scope>
    <source>
        <strain evidence="3 5">CCMP2712</strain>
    </source>
</reference>
<dbReference type="EnsemblProtists" id="EKX33005">
    <property type="protein sequence ID" value="EKX33005"/>
    <property type="gene ID" value="GUITHDRAFT_166578"/>
</dbReference>
<keyword evidence="5" id="KW-1185">Reference proteome</keyword>
<evidence type="ECO:0000256" key="1">
    <source>
        <dbReference type="SAM" id="MobiDB-lite"/>
    </source>
</evidence>
<dbReference type="Proteomes" id="UP000011087">
    <property type="component" value="Unassembled WGS sequence"/>
</dbReference>
<dbReference type="PaxDb" id="55529-EKX33005"/>
<dbReference type="InterPro" id="IPR008942">
    <property type="entry name" value="ENTH_VHS"/>
</dbReference>
<evidence type="ECO:0000259" key="2">
    <source>
        <dbReference type="Pfam" id="PF07651"/>
    </source>
</evidence>
<dbReference type="GeneID" id="17289731"/>
<dbReference type="GO" id="GO:0005546">
    <property type="term" value="F:phosphatidylinositol-4,5-bisphosphate binding"/>
    <property type="evidence" value="ECO:0007669"/>
    <property type="project" value="TreeGrafter"/>
</dbReference>
<dbReference type="GO" id="GO:0030136">
    <property type="term" value="C:clathrin-coated vesicle"/>
    <property type="evidence" value="ECO:0007669"/>
    <property type="project" value="InterPro"/>
</dbReference>
<dbReference type="OMA" id="KMQRQFD"/>
<dbReference type="GO" id="GO:0048268">
    <property type="term" value="P:clathrin coat assembly"/>
    <property type="evidence" value="ECO:0007669"/>
    <property type="project" value="InterPro"/>
</dbReference>
<dbReference type="PANTHER" id="PTHR22951:SF5">
    <property type="entry name" value="PHOSPHATIDYLINOSITOL-BINDING CLATHRIN ASSEMBLY PROTEIN LAP"/>
    <property type="match status" value="1"/>
</dbReference>
<dbReference type="Gene3D" id="1.20.58.150">
    <property type="entry name" value="ANTH domain"/>
    <property type="match status" value="1"/>
</dbReference>
<dbReference type="SUPFAM" id="SSF89009">
    <property type="entry name" value="GAT-like domain"/>
    <property type="match status" value="1"/>
</dbReference>
<dbReference type="KEGG" id="gtt:GUITHDRAFT_166578"/>
<dbReference type="Pfam" id="PF07651">
    <property type="entry name" value="ANTH"/>
    <property type="match status" value="2"/>
</dbReference>
<dbReference type="OrthoDB" id="44015at2759"/>
<dbReference type="GO" id="GO:0000149">
    <property type="term" value="F:SNARE binding"/>
    <property type="evidence" value="ECO:0007669"/>
    <property type="project" value="TreeGrafter"/>
</dbReference>
<accession>L1IAY4</accession>
<name>L1IAY4_GUITC</name>
<dbReference type="GO" id="GO:0072583">
    <property type="term" value="P:clathrin-dependent endocytosis"/>
    <property type="evidence" value="ECO:0007669"/>
    <property type="project" value="InterPro"/>
</dbReference>
<dbReference type="HOGENOM" id="CLU_425456_0_0_1"/>
<evidence type="ECO:0000313" key="4">
    <source>
        <dbReference type="EnsemblProtists" id="EKX33005"/>
    </source>
</evidence>
<dbReference type="Gene3D" id="1.25.40.90">
    <property type="match status" value="1"/>
</dbReference>
<reference evidence="4" key="3">
    <citation type="submission" date="2016-03" db="UniProtKB">
        <authorList>
            <consortium name="EnsemblProtists"/>
        </authorList>
    </citation>
    <scope>IDENTIFICATION</scope>
</reference>
<dbReference type="EMBL" id="JH993161">
    <property type="protein sequence ID" value="EKX33005.1"/>
    <property type="molecule type" value="Genomic_DNA"/>
</dbReference>
<gene>
    <name evidence="3" type="ORF">GUITHDRAFT_166578</name>
</gene>
<dbReference type="AlphaFoldDB" id="L1IAY4"/>
<protein>
    <recommendedName>
        <fullName evidence="2">AP180 N-terminal homology (ANTH) domain-containing protein</fullName>
    </recommendedName>
</protein>
<feature type="domain" description="AP180 N-terminal homology (ANTH)" evidence="2">
    <location>
        <begin position="147"/>
        <end position="294"/>
    </location>
</feature>
<dbReference type="InterPro" id="IPR011417">
    <property type="entry name" value="ANTH_dom"/>
</dbReference>
<sequence length="644" mass="69024">MDHHYTGTKTVSGALHKVNKEFKKVSKSLTSDDTFRSFMDKTTSALTFDGVKKAILKATSFEHGPPKEKHVQTLIQECQYNNSPELLQELAGRLHNKDATVTSELGGFKNPEFLVFVQQGSPCTWKCKSIADLPTCTRPVTPCEMRMVRHYALYLEEKIHAFKKTRFDYERLSTEQLIIDVEAMMLLLDAGYSCSFRENSVVHPTSIAAFSIVFKDVRVLYQSLNKAILRLLDNYFELPKAIAEKILTLYKMFLDHNKKISNVFDDARELLGHEKVELSVPPESFLESLEKYLENDDFTPSQKDRAVLEIIQLEDLIGEVGNLNVDNGGTKKDVLEDIFGSPSSAPQMSPPLQSTNMGASGMPAASMQSNFGQNAMTSFSPSDPFGSGPAQSLLDMPSGNNDFGANPFSDNQNPFASNQNDASGLFGNSMPAASNFGMMGNNMGMGSSATYSNANMNMNSNMGMNTGMGMSGNMGMGMGMSNMGGNMGMNQGMGMNQAMSMNQGMGMGMNSGMGMGMGMGMNNGMGMGMNSGMGMGMGMGMGGGNMGMGMGGNAGASMMNSGMGMMNQGVQGNMGMNQGMGMGMGNLATVSPMGLQGGNSMQSRPKLGPRPGETMPTPEVSSDSLGGLGELVGGMMNSAKTQKK</sequence>
<reference evidence="5" key="2">
    <citation type="submission" date="2012-11" db="EMBL/GenBank/DDBJ databases">
        <authorList>
            <person name="Kuo A."/>
            <person name="Curtis B.A."/>
            <person name="Tanifuji G."/>
            <person name="Burki F."/>
            <person name="Gruber A."/>
            <person name="Irimia M."/>
            <person name="Maruyama S."/>
            <person name="Arias M.C."/>
            <person name="Ball S.G."/>
            <person name="Gile G.H."/>
            <person name="Hirakawa Y."/>
            <person name="Hopkins J.F."/>
            <person name="Rensing S.A."/>
            <person name="Schmutz J."/>
            <person name="Symeonidi A."/>
            <person name="Elias M."/>
            <person name="Eveleigh R.J."/>
            <person name="Herman E.K."/>
            <person name="Klute M.J."/>
            <person name="Nakayama T."/>
            <person name="Obornik M."/>
            <person name="Reyes-Prieto A."/>
            <person name="Armbrust E.V."/>
            <person name="Aves S.J."/>
            <person name="Beiko R.G."/>
            <person name="Coutinho P."/>
            <person name="Dacks J.B."/>
            <person name="Durnford D.G."/>
            <person name="Fast N.M."/>
            <person name="Green B.R."/>
            <person name="Grisdale C."/>
            <person name="Hempe F."/>
            <person name="Henrissat B."/>
            <person name="Hoppner M.P."/>
            <person name="Ishida K.-I."/>
            <person name="Kim E."/>
            <person name="Koreny L."/>
            <person name="Kroth P.G."/>
            <person name="Liu Y."/>
            <person name="Malik S.-B."/>
            <person name="Maier U.G."/>
            <person name="McRose D."/>
            <person name="Mock T."/>
            <person name="Neilson J.A."/>
            <person name="Onodera N.T."/>
            <person name="Poole A.M."/>
            <person name="Pritham E.J."/>
            <person name="Richards T.A."/>
            <person name="Rocap G."/>
            <person name="Roy S.W."/>
            <person name="Sarai C."/>
            <person name="Schaack S."/>
            <person name="Shirato S."/>
            <person name="Slamovits C.H."/>
            <person name="Spencer D.F."/>
            <person name="Suzuki S."/>
            <person name="Worden A.Z."/>
            <person name="Zauner S."/>
            <person name="Barry K."/>
            <person name="Bell C."/>
            <person name="Bharti A.K."/>
            <person name="Crow J.A."/>
            <person name="Grimwood J."/>
            <person name="Kramer R."/>
            <person name="Lindquist E."/>
            <person name="Lucas S."/>
            <person name="Salamov A."/>
            <person name="McFadden G.I."/>
            <person name="Lane C.E."/>
            <person name="Keeling P.J."/>
            <person name="Gray M.W."/>
            <person name="Grigoriev I.V."/>
            <person name="Archibald J.M."/>
        </authorList>
    </citation>
    <scope>NUCLEOTIDE SEQUENCE</scope>
    <source>
        <strain evidence="5">CCMP2712</strain>
    </source>
</reference>
<evidence type="ECO:0000313" key="3">
    <source>
        <dbReference type="EMBL" id="EKX33005.1"/>
    </source>
</evidence>
<dbReference type="RefSeq" id="XP_005819985.1">
    <property type="nucleotide sequence ID" value="XM_005819928.1"/>
</dbReference>
<dbReference type="SUPFAM" id="SSF48464">
    <property type="entry name" value="ENTH/VHS domain"/>
    <property type="match status" value="1"/>
</dbReference>
<feature type="region of interest" description="Disordered" evidence="1">
    <location>
        <begin position="372"/>
        <end position="420"/>
    </location>
</feature>
<dbReference type="eggNOG" id="KOG0251">
    <property type="taxonomic scope" value="Eukaryota"/>
</dbReference>
<dbReference type="InterPro" id="IPR014712">
    <property type="entry name" value="ANTH_dom_sf"/>
</dbReference>
<feature type="region of interest" description="Disordered" evidence="1">
    <location>
        <begin position="596"/>
        <end position="644"/>
    </location>
</feature>
<dbReference type="STRING" id="905079.L1IAY4"/>
<dbReference type="GO" id="GO:0006900">
    <property type="term" value="P:vesicle budding from membrane"/>
    <property type="evidence" value="ECO:0007669"/>
    <property type="project" value="TreeGrafter"/>
</dbReference>
<dbReference type="GO" id="GO:0005905">
    <property type="term" value="C:clathrin-coated pit"/>
    <property type="evidence" value="ECO:0007669"/>
    <property type="project" value="TreeGrafter"/>
</dbReference>
<organism evidence="3">
    <name type="scientific">Guillardia theta (strain CCMP2712)</name>
    <name type="common">Cryptophyte</name>
    <dbReference type="NCBI Taxonomy" id="905079"/>
    <lineage>
        <taxon>Eukaryota</taxon>
        <taxon>Cryptophyceae</taxon>
        <taxon>Pyrenomonadales</taxon>
        <taxon>Geminigeraceae</taxon>
        <taxon>Guillardia</taxon>
    </lineage>
</organism>
<proteinExistence type="predicted"/>
<feature type="compositionally biased region" description="Polar residues" evidence="1">
    <location>
        <begin position="398"/>
        <end position="420"/>
    </location>
</feature>
<dbReference type="GO" id="GO:0005545">
    <property type="term" value="F:1-phosphatidylinositol binding"/>
    <property type="evidence" value="ECO:0007669"/>
    <property type="project" value="InterPro"/>
</dbReference>
<dbReference type="PANTHER" id="PTHR22951">
    <property type="entry name" value="CLATHRIN ASSEMBLY PROTEIN"/>
    <property type="match status" value="1"/>
</dbReference>
<feature type="compositionally biased region" description="Low complexity" evidence="1">
    <location>
        <begin position="378"/>
        <end position="389"/>
    </location>
</feature>
<feature type="domain" description="AP180 N-terminal homology (ANTH)" evidence="2">
    <location>
        <begin position="51"/>
        <end position="101"/>
    </location>
</feature>
<evidence type="ECO:0000313" key="5">
    <source>
        <dbReference type="Proteomes" id="UP000011087"/>
    </source>
</evidence>
<dbReference type="InterPro" id="IPR045192">
    <property type="entry name" value="AP180-like"/>
</dbReference>